<protein>
    <recommendedName>
        <fullName evidence="2">histidine kinase</fullName>
        <ecNumber evidence="2">2.7.13.3</ecNumber>
    </recommendedName>
</protein>
<dbReference type="EMBL" id="OJIN01000101">
    <property type="protein sequence ID" value="SPD73445.1"/>
    <property type="molecule type" value="Genomic_DNA"/>
</dbReference>
<dbReference type="InterPro" id="IPR003661">
    <property type="entry name" value="HisK_dim/P_dom"/>
</dbReference>
<dbReference type="InterPro" id="IPR001789">
    <property type="entry name" value="Sig_transdc_resp-reg_receiver"/>
</dbReference>
<comment type="catalytic activity">
    <reaction evidence="1">
        <text>ATP + protein L-histidine = ADP + protein N-phospho-L-histidine.</text>
        <dbReference type="EC" id="2.7.13.3"/>
    </reaction>
</comment>
<evidence type="ECO:0000256" key="4">
    <source>
        <dbReference type="ARBA" id="ARBA00022679"/>
    </source>
</evidence>
<feature type="domain" description="PAS" evidence="13">
    <location>
        <begin position="186"/>
        <end position="234"/>
    </location>
</feature>
<evidence type="ECO:0000256" key="3">
    <source>
        <dbReference type="ARBA" id="ARBA00022553"/>
    </source>
</evidence>
<dbReference type="Pfam" id="PF00512">
    <property type="entry name" value="HisKA"/>
    <property type="match status" value="1"/>
</dbReference>
<dbReference type="GO" id="GO:0000155">
    <property type="term" value="F:phosphorelay sensor kinase activity"/>
    <property type="evidence" value="ECO:0007669"/>
    <property type="project" value="InterPro"/>
</dbReference>
<evidence type="ECO:0000256" key="8">
    <source>
        <dbReference type="ARBA" id="ARBA00023012"/>
    </source>
</evidence>
<dbReference type="InterPro" id="IPR013656">
    <property type="entry name" value="PAS_4"/>
</dbReference>
<evidence type="ECO:0000256" key="1">
    <source>
        <dbReference type="ARBA" id="ARBA00000085"/>
    </source>
</evidence>
<dbReference type="PANTHER" id="PTHR43065:SF46">
    <property type="entry name" value="C4-DICARBOXYLATE TRANSPORT SENSOR PROTEIN DCTB"/>
    <property type="match status" value="1"/>
</dbReference>
<evidence type="ECO:0000259" key="11">
    <source>
        <dbReference type="PROSITE" id="PS50109"/>
    </source>
</evidence>
<dbReference type="InterPro" id="IPR035965">
    <property type="entry name" value="PAS-like_dom_sf"/>
</dbReference>
<dbReference type="Gene3D" id="1.10.287.130">
    <property type="match status" value="1"/>
</dbReference>
<feature type="domain" description="PAC" evidence="14">
    <location>
        <begin position="118"/>
        <end position="170"/>
    </location>
</feature>
<dbReference type="InterPro" id="IPR004358">
    <property type="entry name" value="Sig_transdc_His_kin-like_C"/>
</dbReference>
<dbReference type="Pfam" id="PF13426">
    <property type="entry name" value="PAS_9"/>
    <property type="match status" value="1"/>
</dbReference>
<proteinExistence type="predicted"/>
<feature type="domain" description="PAS" evidence="13">
    <location>
        <begin position="42"/>
        <end position="116"/>
    </location>
</feature>
<dbReference type="SMART" id="SM00388">
    <property type="entry name" value="HisKA"/>
    <property type="match status" value="1"/>
</dbReference>
<feature type="domain" description="Histidine kinase" evidence="11">
    <location>
        <begin position="317"/>
        <end position="544"/>
    </location>
</feature>
<dbReference type="SUPFAM" id="SSF55874">
    <property type="entry name" value="ATPase domain of HSP90 chaperone/DNA topoisomerase II/histidine kinase"/>
    <property type="match status" value="1"/>
</dbReference>
<evidence type="ECO:0000256" key="6">
    <source>
        <dbReference type="ARBA" id="ARBA00022777"/>
    </source>
</evidence>
<dbReference type="SUPFAM" id="SSF55785">
    <property type="entry name" value="PYP-like sensor domain (PAS domain)"/>
    <property type="match status" value="2"/>
</dbReference>
<reference evidence="15" key="1">
    <citation type="submission" date="2018-01" db="EMBL/GenBank/DDBJ databases">
        <authorList>
            <person name="Regsiter A."/>
            <person name="William W."/>
        </authorList>
    </citation>
    <scope>NUCLEOTIDE SEQUENCE</scope>
    <source>
        <strain evidence="15">TRIP AH-1</strain>
    </source>
</reference>
<dbReference type="SUPFAM" id="SSF47384">
    <property type="entry name" value="Homodimeric domain of signal transducing histidine kinase"/>
    <property type="match status" value="1"/>
</dbReference>
<gene>
    <name evidence="15" type="ORF">PITCH_A190021</name>
</gene>
<keyword evidence="8" id="KW-0902">Two-component regulatory system</keyword>
<keyword evidence="7" id="KW-0067">ATP-binding</keyword>
<accession>A0A445MVE5</accession>
<evidence type="ECO:0000256" key="5">
    <source>
        <dbReference type="ARBA" id="ARBA00022741"/>
    </source>
</evidence>
<dbReference type="InterPro" id="IPR036097">
    <property type="entry name" value="HisK_dim/P_sf"/>
</dbReference>
<evidence type="ECO:0000256" key="2">
    <source>
        <dbReference type="ARBA" id="ARBA00012438"/>
    </source>
</evidence>
<dbReference type="PROSITE" id="PS50113">
    <property type="entry name" value="PAC"/>
    <property type="match status" value="1"/>
</dbReference>
<dbReference type="PROSITE" id="PS50109">
    <property type="entry name" value="HIS_KIN"/>
    <property type="match status" value="1"/>
</dbReference>
<dbReference type="Pfam" id="PF00072">
    <property type="entry name" value="Response_reg"/>
    <property type="match status" value="1"/>
</dbReference>
<keyword evidence="5" id="KW-0547">Nucleotide-binding</keyword>
<keyword evidence="4" id="KW-0808">Transferase</keyword>
<dbReference type="CDD" id="cd00156">
    <property type="entry name" value="REC"/>
    <property type="match status" value="1"/>
</dbReference>
<keyword evidence="10" id="KW-0175">Coiled coil</keyword>
<dbReference type="NCBIfam" id="TIGR00229">
    <property type="entry name" value="sensory_box"/>
    <property type="match status" value="2"/>
</dbReference>
<dbReference type="SMART" id="SM00448">
    <property type="entry name" value="REC"/>
    <property type="match status" value="1"/>
</dbReference>
<dbReference type="Gene3D" id="3.30.450.20">
    <property type="entry name" value="PAS domain"/>
    <property type="match status" value="2"/>
</dbReference>
<dbReference type="Gene3D" id="3.40.50.2300">
    <property type="match status" value="1"/>
</dbReference>
<dbReference type="InterPro" id="IPR003594">
    <property type="entry name" value="HATPase_dom"/>
</dbReference>
<keyword evidence="3 9" id="KW-0597">Phosphoprotein</keyword>
<dbReference type="Pfam" id="PF08448">
    <property type="entry name" value="PAS_4"/>
    <property type="match status" value="1"/>
</dbReference>
<evidence type="ECO:0000256" key="7">
    <source>
        <dbReference type="ARBA" id="ARBA00022840"/>
    </source>
</evidence>
<dbReference type="InterPro" id="IPR005467">
    <property type="entry name" value="His_kinase_dom"/>
</dbReference>
<feature type="coiled-coil region" evidence="10">
    <location>
        <begin position="1"/>
        <end position="52"/>
    </location>
</feature>
<name>A0A445MVE5_9BACT</name>
<dbReference type="InterPro" id="IPR000700">
    <property type="entry name" value="PAS-assoc_C"/>
</dbReference>
<evidence type="ECO:0000259" key="13">
    <source>
        <dbReference type="PROSITE" id="PS50112"/>
    </source>
</evidence>
<evidence type="ECO:0000256" key="10">
    <source>
        <dbReference type="SAM" id="Coils"/>
    </source>
</evidence>
<dbReference type="CDD" id="cd00082">
    <property type="entry name" value="HisKA"/>
    <property type="match status" value="1"/>
</dbReference>
<evidence type="ECO:0000259" key="14">
    <source>
        <dbReference type="PROSITE" id="PS50113"/>
    </source>
</evidence>
<dbReference type="CDD" id="cd00130">
    <property type="entry name" value="PAS"/>
    <property type="match status" value="2"/>
</dbReference>
<dbReference type="SUPFAM" id="SSF52172">
    <property type="entry name" value="CheY-like"/>
    <property type="match status" value="1"/>
</dbReference>
<dbReference type="InterPro" id="IPR036890">
    <property type="entry name" value="HATPase_C_sf"/>
</dbReference>
<evidence type="ECO:0000313" key="15">
    <source>
        <dbReference type="EMBL" id="SPD73445.1"/>
    </source>
</evidence>
<evidence type="ECO:0000256" key="9">
    <source>
        <dbReference type="PROSITE-ProRule" id="PRU00169"/>
    </source>
</evidence>
<feature type="coiled-coil region" evidence="10">
    <location>
        <begin position="281"/>
        <end position="311"/>
    </location>
</feature>
<dbReference type="Pfam" id="PF02518">
    <property type="entry name" value="HATPase_c"/>
    <property type="match status" value="1"/>
</dbReference>
<dbReference type="GO" id="GO:0005524">
    <property type="term" value="F:ATP binding"/>
    <property type="evidence" value="ECO:0007669"/>
    <property type="project" value="UniProtKB-KW"/>
</dbReference>
<dbReference type="PANTHER" id="PTHR43065">
    <property type="entry name" value="SENSOR HISTIDINE KINASE"/>
    <property type="match status" value="1"/>
</dbReference>
<dbReference type="InterPro" id="IPR000014">
    <property type="entry name" value="PAS"/>
</dbReference>
<feature type="modified residue" description="4-aspartylphosphate" evidence="9">
    <location>
        <position position="614"/>
    </location>
</feature>
<dbReference type="EC" id="2.7.13.3" evidence="2"/>
<feature type="domain" description="Response regulatory" evidence="12">
    <location>
        <begin position="565"/>
        <end position="680"/>
    </location>
</feature>
<sequence>MNDQARTNQELLREISLLKQKIKEMEKSESERKKTEEALRESEQKIRALFDQTFQFIGMLTPDGTLIEANRTAMKFAGIHESECIGLPFWNTPWWTHSAEMQNRLREAFKSALKGEVARLEVTHPAADGTIHYVDFSLKPVMDEFGKIKFLIPEGRDINERKEMEEALRESEERFRCLSAAAFDAVIIHENGVLLSANEQYYEMFGYEPEELLGKQALPLTVAPEALEAMRKEITSGGLGPYESIGQKKDETKFPIEIRVRQLQYKGRDVRVAVIMNITERKRAEEACRQAEEEKQRLEERLHRAEKMEALGTLAGGVAHDLNNVLGVVVGYTELLLMNADKSTPIASQLMKIMKGGQKAAVIVDDLLTLARRGVSRRQIINLNKIITDTQLSPEFEKLQFYHPYIQIKIDLEPELLNIYGSSVHLSKTLFNLASNAAEAMPEQGILSIKTANCYLDRPIQGYDEVREGDYVVLSVSDTGEGIAAEDLKRIFEPFYTKKVMGRSGTGLGLAVVWGTVKDHQGYINIQSEQGKGSTFSLYFPVTRQEVSPETLPIAISEYAGKGESILVVDDIQEQRDLAASMLRALNYNVSSVSSGEEAIAYLREHHVDLMVLDMVMDPGMDGLDTYRSVLEICSKQKAIIVSGFSESDRVHNAQALGAGAYVKKPYVIEKLGLAVREELDRK</sequence>
<dbReference type="PROSITE" id="PS50112">
    <property type="entry name" value="PAS"/>
    <property type="match status" value="2"/>
</dbReference>
<dbReference type="PRINTS" id="PR00344">
    <property type="entry name" value="BCTRLSENSOR"/>
</dbReference>
<dbReference type="InterPro" id="IPR011006">
    <property type="entry name" value="CheY-like_superfamily"/>
</dbReference>
<evidence type="ECO:0000259" key="12">
    <source>
        <dbReference type="PROSITE" id="PS50110"/>
    </source>
</evidence>
<dbReference type="Gene3D" id="3.30.565.10">
    <property type="entry name" value="Histidine kinase-like ATPase, C-terminal domain"/>
    <property type="match status" value="1"/>
</dbReference>
<organism evidence="15">
    <name type="scientific">uncultured Desulfobacterium sp</name>
    <dbReference type="NCBI Taxonomy" id="201089"/>
    <lineage>
        <taxon>Bacteria</taxon>
        <taxon>Pseudomonadati</taxon>
        <taxon>Thermodesulfobacteriota</taxon>
        <taxon>Desulfobacteria</taxon>
        <taxon>Desulfobacterales</taxon>
        <taxon>Desulfobacteriaceae</taxon>
        <taxon>Desulfobacterium</taxon>
        <taxon>environmental samples</taxon>
    </lineage>
</organism>
<keyword evidence="6 15" id="KW-0418">Kinase</keyword>
<dbReference type="SMART" id="SM00091">
    <property type="entry name" value="PAS"/>
    <property type="match status" value="2"/>
</dbReference>
<dbReference type="FunFam" id="3.30.450.20:FF:000155">
    <property type="entry name" value="Sensor histidine kinase TodS"/>
    <property type="match status" value="1"/>
</dbReference>
<dbReference type="PROSITE" id="PS50110">
    <property type="entry name" value="RESPONSE_REGULATORY"/>
    <property type="match status" value="1"/>
</dbReference>
<dbReference type="SMART" id="SM00387">
    <property type="entry name" value="HATPase_c"/>
    <property type="match status" value="1"/>
</dbReference>
<dbReference type="AlphaFoldDB" id="A0A445MVE5"/>